<feature type="region of interest" description="Disordered" evidence="1">
    <location>
        <begin position="76"/>
        <end position="96"/>
    </location>
</feature>
<dbReference type="Proteomes" id="UP000789508">
    <property type="component" value="Unassembled WGS sequence"/>
</dbReference>
<gene>
    <name evidence="2" type="ORF">ALEPTO_LOCUS7072</name>
</gene>
<dbReference type="EMBL" id="CAJVPS010002809">
    <property type="protein sequence ID" value="CAG8576844.1"/>
    <property type="molecule type" value="Genomic_DNA"/>
</dbReference>
<name>A0A9N9BVH6_9GLOM</name>
<evidence type="ECO:0000313" key="2">
    <source>
        <dbReference type="EMBL" id="CAG8576844.1"/>
    </source>
</evidence>
<dbReference type="AlphaFoldDB" id="A0A9N9BVH6"/>
<feature type="compositionally biased region" description="Basic and acidic residues" evidence="1">
    <location>
        <begin position="76"/>
        <end position="88"/>
    </location>
</feature>
<sequence>MEQNFLNNLLGSVMSGFMERAGGALIKLGGKLPYVGGLISFFGGGDEKAKKKGNHLADIITPKKYHEFLGIELEGDQNKDQAENEQHTARAKKSTAKSQHRIVEPSIFYSNTIDFNYDFFEFANRCVANPFMIRFEHSETLYNNLLNNNNKSPLQNIQCRACGAGTYFYDDLDKLFQPWRPRYKQLQSFTHGDTFNSNTSPGQEDVDVVKKKNIGGTAQGGDTVVPDSTAVYIYKDSYLKNDTTGINYLPDIMEMLSVHFNIPEGKYTYRIHGFNSSSNETDASFKSQEGDTAVATLSGTNISIRVEINKEEIDYRFKYERIQGEKENEYLGKEYVEPE</sequence>
<dbReference type="OrthoDB" id="10622353at2759"/>
<organism evidence="2 3">
    <name type="scientific">Ambispora leptoticha</name>
    <dbReference type="NCBI Taxonomy" id="144679"/>
    <lineage>
        <taxon>Eukaryota</taxon>
        <taxon>Fungi</taxon>
        <taxon>Fungi incertae sedis</taxon>
        <taxon>Mucoromycota</taxon>
        <taxon>Glomeromycotina</taxon>
        <taxon>Glomeromycetes</taxon>
        <taxon>Archaeosporales</taxon>
        <taxon>Ambisporaceae</taxon>
        <taxon>Ambispora</taxon>
    </lineage>
</organism>
<comment type="caution">
    <text evidence="2">The sequence shown here is derived from an EMBL/GenBank/DDBJ whole genome shotgun (WGS) entry which is preliminary data.</text>
</comment>
<keyword evidence="3" id="KW-1185">Reference proteome</keyword>
<evidence type="ECO:0000313" key="3">
    <source>
        <dbReference type="Proteomes" id="UP000789508"/>
    </source>
</evidence>
<accession>A0A9N9BVH6</accession>
<evidence type="ECO:0000256" key="1">
    <source>
        <dbReference type="SAM" id="MobiDB-lite"/>
    </source>
</evidence>
<reference evidence="2" key="1">
    <citation type="submission" date="2021-06" db="EMBL/GenBank/DDBJ databases">
        <authorList>
            <person name="Kallberg Y."/>
            <person name="Tangrot J."/>
            <person name="Rosling A."/>
        </authorList>
    </citation>
    <scope>NUCLEOTIDE SEQUENCE</scope>
    <source>
        <strain evidence="2">FL130A</strain>
    </source>
</reference>
<proteinExistence type="predicted"/>
<protein>
    <submittedName>
        <fullName evidence="2">12597_t:CDS:1</fullName>
    </submittedName>
</protein>